<organism evidence="1 2">
    <name type="scientific">Petrolisthes manimaculis</name>
    <dbReference type="NCBI Taxonomy" id="1843537"/>
    <lineage>
        <taxon>Eukaryota</taxon>
        <taxon>Metazoa</taxon>
        <taxon>Ecdysozoa</taxon>
        <taxon>Arthropoda</taxon>
        <taxon>Crustacea</taxon>
        <taxon>Multicrustacea</taxon>
        <taxon>Malacostraca</taxon>
        <taxon>Eumalacostraca</taxon>
        <taxon>Eucarida</taxon>
        <taxon>Decapoda</taxon>
        <taxon>Pleocyemata</taxon>
        <taxon>Anomura</taxon>
        <taxon>Galatheoidea</taxon>
        <taxon>Porcellanidae</taxon>
        <taxon>Petrolisthes</taxon>
    </lineage>
</organism>
<sequence>MTITYEGSLLLPSIILPTTICKAKVPTIIIAYNPHFLFHMDGSPASRKANTFKAVDNMEDTGVDITHRPTTN</sequence>
<keyword evidence="2" id="KW-1185">Reference proteome</keyword>
<comment type="caution">
    <text evidence="1">The sequence shown here is derived from an EMBL/GenBank/DDBJ whole genome shotgun (WGS) entry which is preliminary data.</text>
</comment>
<name>A0AAE1QC19_9EUCA</name>
<dbReference type="EMBL" id="JAWZYT010000380">
    <property type="protein sequence ID" value="KAK4324090.1"/>
    <property type="molecule type" value="Genomic_DNA"/>
</dbReference>
<gene>
    <name evidence="1" type="ORF">Pmani_005250</name>
</gene>
<evidence type="ECO:0000313" key="1">
    <source>
        <dbReference type="EMBL" id="KAK4324090.1"/>
    </source>
</evidence>
<evidence type="ECO:0000313" key="2">
    <source>
        <dbReference type="Proteomes" id="UP001292094"/>
    </source>
</evidence>
<dbReference type="Proteomes" id="UP001292094">
    <property type="component" value="Unassembled WGS sequence"/>
</dbReference>
<reference evidence="1" key="1">
    <citation type="submission" date="2023-11" db="EMBL/GenBank/DDBJ databases">
        <title>Genome assemblies of two species of porcelain crab, Petrolisthes cinctipes and Petrolisthes manimaculis (Anomura: Porcellanidae).</title>
        <authorList>
            <person name="Angst P."/>
        </authorList>
    </citation>
    <scope>NUCLEOTIDE SEQUENCE</scope>
    <source>
        <strain evidence="1">PB745_02</strain>
        <tissue evidence="1">Gill</tissue>
    </source>
</reference>
<proteinExistence type="predicted"/>
<protein>
    <submittedName>
        <fullName evidence="1">Uncharacterized protein</fullName>
    </submittedName>
</protein>
<accession>A0AAE1QC19</accession>
<dbReference type="AlphaFoldDB" id="A0AAE1QC19"/>